<dbReference type="AlphaFoldDB" id="A0A5N7AQ55"/>
<name>A0A5N7AQ55_9EURO</name>
<accession>A0A5N7AQ55</accession>
<proteinExistence type="predicted"/>
<organism evidence="2 3">
    <name type="scientific">Aspergillus bertholletiae</name>
    <dbReference type="NCBI Taxonomy" id="1226010"/>
    <lineage>
        <taxon>Eukaryota</taxon>
        <taxon>Fungi</taxon>
        <taxon>Dikarya</taxon>
        <taxon>Ascomycota</taxon>
        <taxon>Pezizomycotina</taxon>
        <taxon>Eurotiomycetes</taxon>
        <taxon>Eurotiomycetidae</taxon>
        <taxon>Eurotiales</taxon>
        <taxon>Aspergillaceae</taxon>
        <taxon>Aspergillus</taxon>
        <taxon>Aspergillus subgen. Circumdati</taxon>
    </lineage>
</organism>
<keyword evidence="1" id="KW-0812">Transmembrane</keyword>
<evidence type="ECO:0000313" key="2">
    <source>
        <dbReference type="EMBL" id="KAE8371985.1"/>
    </source>
</evidence>
<keyword evidence="1" id="KW-1133">Transmembrane helix</keyword>
<gene>
    <name evidence="2" type="ORF">BDV26DRAFT_275030</name>
</gene>
<evidence type="ECO:0000256" key="1">
    <source>
        <dbReference type="SAM" id="Phobius"/>
    </source>
</evidence>
<sequence>MLSCNQHDLVSVLSDIVVILLSRILIFYDLSSTNQNTANNHDLRRFYQGFGRLYFNYYLVLPADIAVWAASTLGHLKCILSTSGW</sequence>
<reference evidence="2 3" key="1">
    <citation type="submission" date="2019-04" db="EMBL/GenBank/DDBJ databases">
        <title>Friends and foes A comparative genomics studyof 23 Aspergillus species from section Flavi.</title>
        <authorList>
            <consortium name="DOE Joint Genome Institute"/>
            <person name="Kjaerbolling I."/>
            <person name="Vesth T."/>
            <person name="Frisvad J.C."/>
            <person name="Nybo J.L."/>
            <person name="Theobald S."/>
            <person name="Kildgaard S."/>
            <person name="Isbrandt T."/>
            <person name="Kuo A."/>
            <person name="Sato A."/>
            <person name="Lyhne E.K."/>
            <person name="Kogle M.E."/>
            <person name="Wiebenga A."/>
            <person name="Kun R.S."/>
            <person name="Lubbers R.J."/>
            <person name="Makela M.R."/>
            <person name="Barry K."/>
            <person name="Chovatia M."/>
            <person name="Clum A."/>
            <person name="Daum C."/>
            <person name="Haridas S."/>
            <person name="He G."/>
            <person name="LaButti K."/>
            <person name="Lipzen A."/>
            <person name="Mondo S."/>
            <person name="Riley R."/>
            <person name="Salamov A."/>
            <person name="Simmons B.A."/>
            <person name="Magnuson J.K."/>
            <person name="Henrissat B."/>
            <person name="Mortensen U.H."/>
            <person name="Larsen T.O."/>
            <person name="Devries R.P."/>
            <person name="Grigoriev I.V."/>
            <person name="Machida M."/>
            <person name="Baker S.E."/>
            <person name="Andersen M.R."/>
        </authorList>
    </citation>
    <scope>NUCLEOTIDE SEQUENCE [LARGE SCALE GENOMIC DNA]</scope>
    <source>
        <strain evidence="2 3">IBT 29228</strain>
    </source>
</reference>
<evidence type="ECO:0000313" key="3">
    <source>
        <dbReference type="Proteomes" id="UP000326198"/>
    </source>
</evidence>
<dbReference type="EMBL" id="ML736383">
    <property type="protein sequence ID" value="KAE8371985.1"/>
    <property type="molecule type" value="Genomic_DNA"/>
</dbReference>
<protein>
    <submittedName>
        <fullName evidence="2">Uncharacterized protein</fullName>
    </submittedName>
</protein>
<feature type="transmembrane region" description="Helical" evidence="1">
    <location>
        <begin position="12"/>
        <end position="30"/>
    </location>
</feature>
<dbReference type="Proteomes" id="UP000326198">
    <property type="component" value="Unassembled WGS sequence"/>
</dbReference>
<keyword evidence="1" id="KW-0472">Membrane</keyword>
<keyword evidence="3" id="KW-1185">Reference proteome</keyword>